<dbReference type="PIRSF" id="PIRSF017082">
    <property type="entry name" value="YflP"/>
    <property type="match status" value="1"/>
</dbReference>
<dbReference type="RefSeq" id="WP_252954281.1">
    <property type="nucleotide sequence ID" value="NZ_JAFIRR010000099.1"/>
</dbReference>
<dbReference type="InterPro" id="IPR005064">
    <property type="entry name" value="BUG"/>
</dbReference>
<gene>
    <name evidence="2" type="ORF">JYK14_15960</name>
</gene>
<organism evidence="2 3">
    <name type="scientific">Siccirubricoccus soli</name>
    <dbReference type="NCBI Taxonomy" id="2899147"/>
    <lineage>
        <taxon>Bacteria</taxon>
        <taxon>Pseudomonadati</taxon>
        <taxon>Pseudomonadota</taxon>
        <taxon>Alphaproteobacteria</taxon>
        <taxon>Acetobacterales</taxon>
        <taxon>Roseomonadaceae</taxon>
        <taxon>Siccirubricoccus</taxon>
    </lineage>
</organism>
<evidence type="ECO:0000256" key="1">
    <source>
        <dbReference type="ARBA" id="ARBA00006987"/>
    </source>
</evidence>
<comment type="caution">
    <text evidence="2">The sequence shown here is derived from an EMBL/GenBank/DDBJ whole genome shotgun (WGS) entry which is preliminary data.</text>
</comment>
<dbReference type="PANTHER" id="PTHR42928:SF5">
    <property type="entry name" value="BLR1237 PROTEIN"/>
    <property type="match status" value="1"/>
</dbReference>
<proteinExistence type="inferred from homology"/>
<reference evidence="2 3" key="1">
    <citation type="submission" date="2021-12" db="EMBL/GenBank/DDBJ databases">
        <title>Siccirubricoccus leaddurans sp. nov., a high concentration Zn2+ tolerance bacterium.</title>
        <authorList>
            <person name="Cao Y."/>
        </authorList>
    </citation>
    <scope>NUCLEOTIDE SEQUENCE [LARGE SCALE GENOMIC DNA]</scope>
    <source>
        <strain evidence="2 3">KC 17139</strain>
    </source>
</reference>
<dbReference type="SUPFAM" id="SSF53850">
    <property type="entry name" value="Periplasmic binding protein-like II"/>
    <property type="match status" value="1"/>
</dbReference>
<dbReference type="PANTHER" id="PTHR42928">
    <property type="entry name" value="TRICARBOXYLATE-BINDING PROTEIN"/>
    <property type="match status" value="1"/>
</dbReference>
<keyword evidence="3" id="KW-1185">Reference proteome</keyword>
<dbReference type="Pfam" id="PF03401">
    <property type="entry name" value="TctC"/>
    <property type="match status" value="1"/>
</dbReference>
<accession>A0ABT1D9G7</accession>
<sequence>MTRRHFLLGTASLAASFLPRPWAGSAAADPPGEVLTMVVAYAAGGSTDLGARSLARFLERDIGQKVVVVNKPGAGGEAGFTALARAAPDGSTFGIVNTPPLLTLPLERRTRYQPEQLAPVAGIVDNPNAIFVPAECPWMSLADLVAAARAKPEGISYGTTGTGSDDHLAALALERLAGIKLLHVPQAGAAQAKQSLAARQFTFAVLNLADAVPEVPQGQFRLLAQAAATRSPLAPEAPTFREAGYDLVEGALRGLAVPAGTPAPAVERLARAAERVLALPEFQALARQQMLPLRFAGPAEFAAELATRRARYQAIWNDQPWRD</sequence>
<protein>
    <submittedName>
        <fullName evidence="2">Tripartite tricarboxylate transporter substrate binding protein</fullName>
    </submittedName>
</protein>
<evidence type="ECO:0000313" key="2">
    <source>
        <dbReference type="EMBL" id="MCO6417645.1"/>
    </source>
</evidence>
<name>A0ABT1D9G7_9PROT</name>
<dbReference type="Gene3D" id="3.40.190.10">
    <property type="entry name" value="Periplasmic binding protein-like II"/>
    <property type="match status" value="1"/>
</dbReference>
<comment type="similarity">
    <text evidence="1">Belongs to the UPF0065 (bug) family.</text>
</comment>
<dbReference type="InterPro" id="IPR042100">
    <property type="entry name" value="Bug_dom1"/>
</dbReference>
<dbReference type="Proteomes" id="UP001523392">
    <property type="component" value="Unassembled WGS sequence"/>
</dbReference>
<dbReference type="Gene3D" id="3.40.190.150">
    <property type="entry name" value="Bordetella uptake gene, domain 1"/>
    <property type="match status" value="1"/>
</dbReference>
<evidence type="ECO:0000313" key="3">
    <source>
        <dbReference type="Proteomes" id="UP001523392"/>
    </source>
</evidence>
<dbReference type="EMBL" id="JAFIRR010000099">
    <property type="protein sequence ID" value="MCO6417645.1"/>
    <property type="molecule type" value="Genomic_DNA"/>
</dbReference>
<dbReference type="CDD" id="cd07012">
    <property type="entry name" value="PBP2_Bug_TTT"/>
    <property type="match status" value="1"/>
</dbReference>